<evidence type="ECO:0000259" key="2">
    <source>
        <dbReference type="Pfam" id="PF12158"/>
    </source>
</evidence>
<protein>
    <submittedName>
        <fullName evidence="3">DUF3592 domain-containing protein</fullName>
    </submittedName>
</protein>
<proteinExistence type="predicted"/>
<gene>
    <name evidence="3" type="ORF">GR156_19045</name>
</gene>
<organism evidence="3 4">
    <name type="scientific">Shinella zoogloeoides</name>
    <name type="common">Crabtreella saccharophila</name>
    <dbReference type="NCBI Taxonomy" id="352475"/>
    <lineage>
        <taxon>Bacteria</taxon>
        <taxon>Pseudomonadati</taxon>
        <taxon>Pseudomonadota</taxon>
        <taxon>Alphaproteobacteria</taxon>
        <taxon>Hyphomicrobiales</taxon>
        <taxon>Rhizobiaceae</taxon>
        <taxon>Shinella</taxon>
    </lineage>
</organism>
<keyword evidence="1" id="KW-0472">Membrane</keyword>
<dbReference type="OrthoDB" id="2242169at2"/>
<accession>A0A6N8TGL8</accession>
<evidence type="ECO:0000313" key="4">
    <source>
        <dbReference type="Proteomes" id="UP000440304"/>
    </source>
</evidence>
<comment type="caution">
    <text evidence="3">The sequence shown here is derived from an EMBL/GenBank/DDBJ whole genome shotgun (WGS) entry which is preliminary data.</text>
</comment>
<dbReference type="RefSeq" id="WP_160787708.1">
    <property type="nucleotide sequence ID" value="NZ_CP086610.1"/>
</dbReference>
<dbReference type="InterPro" id="IPR021994">
    <property type="entry name" value="DUF3592"/>
</dbReference>
<evidence type="ECO:0000256" key="1">
    <source>
        <dbReference type="SAM" id="Phobius"/>
    </source>
</evidence>
<dbReference type="AlphaFoldDB" id="A0A6N8TGL8"/>
<keyword evidence="1" id="KW-0812">Transmembrane</keyword>
<name>A0A6N8TGL8_SHIZO</name>
<dbReference type="Pfam" id="PF12158">
    <property type="entry name" value="DUF3592"/>
    <property type="match status" value="1"/>
</dbReference>
<sequence>MTIFRLMGRLVLILGLAMLAFAGYQAIDQIAFGLSASHADGVVIDLVQDRRPGFPTRTVFAAVVEFRDAGGAMHRFVEPVSTNPPAYDRGAPVPVLYDPVVPDKAVIDGFWGRYFTAALFGGLGMILLILHAAFLSPTTLRRASGRYRDRLKQMGDAD</sequence>
<dbReference type="Proteomes" id="UP000440304">
    <property type="component" value="Unassembled WGS sequence"/>
</dbReference>
<keyword evidence="1" id="KW-1133">Transmembrane helix</keyword>
<feature type="domain" description="DUF3592" evidence="2">
    <location>
        <begin position="40"/>
        <end position="111"/>
    </location>
</feature>
<feature type="transmembrane region" description="Helical" evidence="1">
    <location>
        <begin position="114"/>
        <end position="136"/>
    </location>
</feature>
<dbReference type="EMBL" id="WUML01000022">
    <property type="protein sequence ID" value="MXO02417.1"/>
    <property type="molecule type" value="Genomic_DNA"/>
</dbReference>
<reference evidence="3 4" key="1">
    <citation type="submission" date="2019-12" db="EMBL/GenBank/DDBJ databases">
        <title>Shinella granuli gen. nov., sp. nov., and proposal of the reclassification of Zoogloea ramigera ATCC 19623 as Shinella zoogloeoides sp. nov.</title>
        <authorList>
            <person name="Gao J."/>
        </authorList>
    </citation>
    <scope>NUCLEOTIDE SEQUENCE [LARGE SCALE GENOMIC DNA]</scope>
    <source>
        <strain evidence="3 4">DSM 287</strain>
    </source>
</reference>
<evidence type="ECO:0000313" key="3">
    <source>
        <dbReference type="EMBL" id="MXO02417.1"/>
    </source>
</evidence>